<reference evidence="3" key="2">
    <citation type="submission" date="2016-06" db="UniProtKB">
        <authorList>
            <consortium name="WormBaseParasite"/>
        </authorList>
    </citation>
    <scope>IDENTIFICATION</scope>
</reference>
<dbReference type="AlphaFoldDB" id="A0A183BIT8"/>
<evidence type="ECO:0000313" key="3">
    <source>
        <dbReference type="WBParaSite" id="GPLIN_000051700"/>
    </source>
</evidence>
<organism evidence="2 3">
    <name type="scientific">Globodera pallida</name>
    <name type="common">Potato cyst nematode worm</name>
    <name type="synonym">Heterodera pallida</name>
    <dbReference type="NCBI Taxonomy" id="36090"/>
    <lineage>
        <taxon>Eukaryota</taxon>
        <taxon>Metazoa</taxon>
        <taxon>Ecdysozoa</taxon>
        <taxon>Nematoda</taxon>
        <taxon>Chromadorea</taxon>
        <taxon>Rhabditida</taxon>
        <taxon>Tylenchina</taxon>
        <taxon>Tylenchomorpha</taxon>
        <taxon>Tylenchoidea</taxon>
        <taxon>Heteroderidae</taxon>
        <taxon>Heteroderinae</taxon>
        <taxon>Globodera</taxon>
    </lineage>
</organism>
<reference evidence="2" key="1">
    <citation type="submission" date="2014-05" db="EMBL/GenBank/DDBJ databases">
        <title>The genome and life-stage specific transcriptomes of Globodera pallida elucidate key aspects of plant parasitism by a cyst nematode.</title>
        <authorList>
            <person name="Cotton J.A."/>
            <person name="Lilley C.J."/>
            <person name="Jones L.M."/>
            <person name="Kikuchi T."/>
            <person name="Reid A.J."/>
            <person name="Thorpe P."/>
            <person name="Tsai I.J."/>
            <person name="Beasley H."/>
            <person name="Blok V."/>
            <person name="Cock P.J.A."/>
            <person name="Van den Akker S.E."/>
            <person name="Holroyd N."/>
            <person name="Hunt M."/>
            <person name="Mantelin S."/>
            <person name="Naghra H."/>
            <person name="Pain A."/>
            <person name="Palomares-Rius J.E."/>
            <person name="Zarowiecki M."/>
            <person name="Berriman M."/>
            <person name="Jones J.T."/>
            <person name="Urwin P.E."/>
        </authorList>
    </citation>
    <scope>NUCLEOTIDE SEQUENCE [LARGE SCALE GENOMIC DNA]</scope>
    <source>
        <strain evidence="2">Lindley</strain>
    </source>
</reference>
<keyword evidence="1" id="KW-0472">Membrane</keyword>
<keyword evidence="1" id="KW-1133">Transmembrane helix</keyword>
<dbReference type="WBParaSite" id="GPLIN_000051700">
    <property type="protein sequence ID" value="GPLIN_000051700"/>
    <property type="gene ID" value="GPLIN_000051700"/>
</dbReference>
<name>A0A183BIT8_GLOPA</name>
<protein>
    <submittedName>
        <fullName evidence="3">V-type proton ATPase subunit a</fullName>
    </submittedName>
</protein>
<evidence type="ECO:0000313" key="2">
    <source>
        <dbReference type="Proteomes" id="UP000050741"/>
    </source>
</evidence>
<proteinExistence type="predicted"/>
<evidence type="ECO:0000256" key="1">
    <source>
        <dbReference type="SAM" id="Phobius"/>
    </source>
</evidence>
<feature type="transmembrane region" description="Helical" evidence="1">
    <location>
        <begin position="76"/>
        <end position="96"/>
    </location>
</feature>
<keyword evidence="1" id="KW-0812">Transmembrane</keyword>
<keyword evidence="2" id="KW-1185">Reference proteome</keyword>
<dbReference type="Proteomes" id="UP000050741">
    <property type="component" value="Unassembled WGS sequence"/>
</dbReference>
<sequence>MPRQGSLVKRYQHINQDSKSSCTPSNDDDDLLFCPQHFGVFLQTVQVIYANDVIPRCSVWISVFVDPSIGSCGTDLVLFGTVFILLIGSSGIFHGFDVFVESTKKTGFNHGFGHPISFSLIPFSAIVVGDNSLQTFLPAPMIEDYGLVKRIQCSAHQWDELGQLFQQCEEHKAAIDDMLKNCVINLRMGQEAEEAEHSMEALELSVKQFVD</sequence>
<accession>A0A183BIT8</accession>